<organism evidence="2 3">
    <name type="scientific">Mycena chlorophos</name>
    <name type="common">Agaric fungus</name>
    <name type="synonym">Agaricus chlorophos</name>
    <dbReference type="NCBI Taxonomy" id="658473"/>
    <lineage>
        <taxon>Eukaryota</taxon>
        <taxon>Fungi</taxon>
        <taxon>Dikarya</taxon>
        <taxon>Basidiomycota</taxon>
        <taxon>Agaricomycotina</taxon>
        <taxon>Agaricomycetes</taxon>
        <taxon>Agaricomycetidae</taxon>
        <taxon>Agaricales</taxon>
        <taxon>Marasmiineae</taxon>
        <taxon>Mycenaceae</taxon>
        <taxon>Mycena</taxon>
    </lineage>
</organism>
<feature type="compositionally biased region" description="Polar residues" evidence="1">
    <location>
        <begin position="119"/>
        <end position="136"/>
    </location>
</feature>
<gene>
    <name evidence="2" type="ORF">MCHLO_05144</name>
</gene>
<name>A0ABQ0L987_MYCCL</name>
<evidence type="ECO:0000313" key="2">
    <source>
        <dbReference type="EMBL" id="GAT47693.1"/>
    </source>
</evidence>
<dbReference type="Proteomes" id="UP000815677">
    <property type="component" value="Unassembled WGS sequence"/>
</dbReference>
<proteinExistence type="predicted"/>
<sequence length="136" mass="15081">MERRAPHPLASSLTSFLPPPMCLYLREVQPRTACQCTNITNSLEKISDCNQPSCEWSLYHPLSLYRHGRSIVESTEGKLLLRATFSRTPISEDRIRLSMRVNVQRLEDVAPAGPHPPSGSDSDTIPASTAGCCTQE</sequence>
<reference evidence="2" key="1">
    <citation type="submission" date="2014-09" db="EMBL/GenBank/DDBJ databases">
        <title>Genome sequence of the luminous mushroom Mycena chlorophos for searching fungal bioluminescence genes.</title>
        <authorList>
            <person name="Tanaka Y."/>
            <person name="Kasuga D."/>
            <person name="Oba Y."/>
            <person name="Hase S."/>
            <person name="Sato K."/>
            <person name="Oba Y."/>
            <person name="Sakakibara Y."/>
        </authorList>
    </citation>
    <scope>NUCLEOTIDE SEQUENCE</scope>
</reference>
<protein>
    <submittedName>
        <fullName evidence="2">Uncharacterized protein</fullName>
    </submittedName>
</protein>
<evidence type="ECO:0000256" key="1">
    <source>
        <dbReference type="SAM" id="MobiDB-lite"/>
    </source>
</evidence>
<dbReference type="EMBL" id="DF843880">
    <property type="protein sequence ID" value="GAT47693.1"/>
    <property type="molecule type" value="Genomic_DNA"/>
</dbReference>
<feature type="region of interest" description="Disordered" evidence="1">
    <location>
        <begin position="107"/>
        <end position="136"/>
    </location>
</feature>
<evidence type="ECO:0000313" key="3">
    <source>
        <dbReference type="Proteomes" id="UP000815677"/>
    </source>
</evidence>
<keyword evidence="3" id="KW-1185">Reference proteome</keyword>
<accession>A0ABQ0L987</accession>